<comment type="caution">
    <text evidence="1">The sequence shown here is derived from an EMBL/GenBank/DDBJ whole genome shotgun (WGS) entry which is preliminary data.</text>
</comment>
<dbReference type="EMBL" id="CM016762">
    <property type="protein sequence ID" value="TMS39171.1"/>
    <property type="molecule type" value="Genomic_DNA"/>
</dbReference>
<gene>
    <name evidence="1" type="ORF">L596_005740</name>
</gene>
<accession>A0A4U8V038</accession>
<organism evidence="1 2">
    <name type="scientific">Steinernema carpocapsae</name>
    <name type="common">Entomopathogenic nematode</name>
    <dbReference type="NCBI Taxonomy" id="34508"/>
    <lineage>
        <taxon>Eukaryota</taxon>
        <taxon>Metazoa</taxon>
        <taxon>Ecdysozoa</taxon>
        <taxon>Nematoda</taxon>
        <taxon>Chromadorea</taxon>
        <taxon>Rhabditida</taxon>
        <taxon>Tylenchina</taxon>
        <taxon>Panagrolaimomorpha</taxon>
        <taxon>Strongyloidoidea</taxon>
        <taxon>Steinernematidae</taxon>
        <taxon>Steinernema</taxon>
    </lineage>
</organism>
<reference evidence="1 2" key="1">
    <citation type="journal article" date="2015" name="Genome Biol.">
        <title>Comparative genomics of Steinernema reveals deeply conserved gene regulatory networks.</title>
        <authorList>
            <person name="Dillman A.R."/>
            <person name="Macchietto M."/>
            <person name="Porter C.F."/>
            <person name="Rogers A."/>
            <person name="Williams B."/>
            <person name="Antoshechkin I."/>
            <person name="Lee M.M."/>
            <person name="Goodwin Z."/>
            <person name="Lu X."/>
            <person name="Lewis E.E."/>
            <person name="Goodrich-Blair H."/>
            <person name="Stock S.P."/>
            <person name="Adams B.J."/>
            <person name="Sternberg P.W."/>
            <person name="Mortazavi A."/>
        </authorList>
    </citation>
    <scope>NUCLEOTIDE SEQUENCE [LARGE SCALE GENOMIC DNA]</scope>
    <source>
        <strain evidence="1 2">ALL</strain>
    </source>
</reference>
<evidence type="ECO:0000313" key="2">
    <source>
        <dbReference type="Proteomes" id="UP000298663"/>
    </source>
</evidence>
<name>A0A4U8V038_STECR</name>
<keyword evidence="2" id="KW-1185">Reference proteome</keyword>
<dbReference type="Proteomes" id="UP000298663">
    <property type="component" value="Chromosome X"/>
</dbReference>
<dbReference type="EMBL" id="AZBU02000001">
    <property type="protein sequence ID" value="TMS39171.1"/>
    <property type="molecule type" value="Genomic_DNA"/>
</dbReference>
<protein>
    <submittedName>
        <fullName evidence="1">Uncharacterized protein</fullName>
    </submittedName>
</protein>
<sequence>MDSLPLLFCQSVQVPLIHRIQNRRWSTILNDDGIFNHKLNLCKTKVENEEKWFYLLVGKDGKFVNGTAFVKPGNFRLDQLNVFYTSEDIHKDKFRKFQEISLEDLERVVVPFIRSNLTSRPSAITLHSKINIDFEDRAVMHLDLGLKCPETLEFLKFQLNFDYVVALTLRGQWPEEVSALLPAFFKKPSCYKVNSSFVLLPKEMFVILIEKFLSGCYEQLYLHGPTNMTFKEITSFLFCGSTKIEC</sequence>
<dbReference type="AlphaFoldDB" id="A0A4U8V038"/>
<reference evidence="1 2" key="2">
    <citation type="journal article" date="2019" name="G3 (Bethesda)">
        <title>Hybrid Assembly of the Genome of the Entomopathogenic Nematode Steinernema carpocapsae Identifies the X-Chromosome.</title>
        <authorList>
            <person name="Serra L."/>
            <person name="Macchietto M."/>
            <person name="Macias-Munoz A."/>
            <person name="McGill C.J."/>
            <person name="Rodriguez I.M."/>
            <person name="Rodriguez B."/>
            <person name="Murad R."/>
            <person name="Mortazavi A."/>
        </authorList>
    </citation>
    <scope>NUCLEOTIDE SEQUENCE [LARGE SCALE GENOMIC DNA]</scope>
    <source>
        <strain evidence="1 2">ALL</strain>
    </source>
</reference>
<proteinExistence type="predicted"/>
<evidence type="ECO:0000313" key="1">
    <source>
        <dbReference type="EMBL" id="TMS39171.1"/>
    </source>
</evidence>